<dbReference type="EMBL" id="CP039543">
    <property type="protein sequence ID" value="QJT10321.1"/>
    <property type="molecule type" value="Genomic_DNA"/>
</dbReference>
<dbReference type="Proteomes" id="UP000503251">
    <property type="component" value="Chromosome"/>
</dbReference>
<organism evidence="4 5">
    <name type="scientific">Oceanidesulfovibrio marinus</name>
    <dbReference type="NCBI Taxonomy" id="370038"/>
    <lineage>
        <taxon>Bacteria</taxon>
        <taxon>Pseudomonadati</taxon>
        <taxon>Thermodesulfobacteriota</taxon>
        <taxon>Desulfovibrionia</taxon>
        <taxon>Desulfovibrionales</taxon>
        <taxon>Desulfovibrionaceae</taxon>
        <taxon>Oceanidesulfovibrio</taxon>
    </lineage>
</organism>
<gene>
    <name evidence="4" type="ORF">DQK91_15420</name>
    <name evidence="3" type="ORF">E8L03_15890</name>
</gene>
<evidence type="ECO:0000313" key="6">
    <source>
        <dbReference type="Proteomes" id="UP000503251"/>
    </source>
</evidence>
<sequence length="138" mass="15226">MSIVQRLEDYGVEVAFAEANAWHASPTHKTPKDKEKNVTTATSQKKKRARNRAMLYGIVSVALYTAVFTNSDLVMKYFAKGGVFAILPVAAVFVFSYVHGTFASNFWTAVGVEGNSKKLVRKEAPAEKRPSSRPRVNA</sequence>
<keyword evidence="2" id="KW-1133">Transmembrane helix</keyword>
<accession>A0A6P1ZGV5</accession>
<protein>
    <submittedName>
        <fullName evidence="4">Uncharacterized protein</fullName>
    </submittedName>
</protein>
<keyword evidence="6" id="KW-1185">Reference proteome</keyword>
<evidence type="ECO:0000313" key="5">
    <source>
        <dbReference type="Proteomes" id="UP000434052"/>
    </source>
</evidence>
<keyword evidence="2" id="KW-0472">Membrane</keyword>
<evidence type="ECO:0000256" key="1">
    <source>
        <dbReference type="SAM" id="MobiDB-lite"/>
    </source>
</evidence>
<dbReference type="Proteomes" id="UP000434052">
    <property type="component" value="Unassembled WGS sequence"/>
</dbReference>
<feature type="transmembrane region" description="Helical" evidence="2">
    <location>
        <begin position="77"/>
        <end position="98"/>
    </location>
</feature>
<feature type="compositionally biased region" description="Basic and acidic residues" evidence="1">
    <location>
        <begin position="121"/>
        <end position="130"/>
    </location>
</feature>
<feature type="region of interest" description="Disordered" evidence="1">
    <location>
        <begin position="25"/>
        <end position="46"/>
    </location>
</feature>
<evidence type="ECO:0000313" key="3">
    <source>
        <dbReference type="EMBL" id="QJT10321.1"/>
    </source>
</evidence>
<name>A0A6P1ZGV5_9BACT</name>
<reference evidence="4 5" key="1">
    <citation type="submission" date="2018-06" db="EMBL/GenBank/DDBJ databases">
        <title>Complete genome of Desulfovibrio marinus P48SEP.</title>
        <authorList>
            <person name="Crispim J.S."/>
            <person name="Vidigal P.M.P."/>
            <person name="Silva L.C.F."/>
            <person name="Araujo L.C."/>
            <person name="Laguardia C.N."/>
            <person name="Dias R.S."/>
            <person name="Sousa M.P."/>
            <person name="Paula S.O."/>
            <person name="Silva C."/>
        </authorList>
    </citation>
    <scope>NUCLEOTIDE SEQUENCE [LARGE SCALE GENOMIC DNA]</scope>
    <source>
        <strain evidence="4 5">P48SEP</strain>
    </source>
</reference>
<evidence type="ECO:0000256" key="2">
    <source>
        <dbReference type="SAM" id="Phobius"/>
    </source>
</evidence>
<reference evidence="3 6" key="2">
    <citation type="submission" date="2019-04" db="EMBL/GenBank/DDBJ databases">
        <title>Isolation and culture of sulfate reducing bacteria from the cold seep of the South China Sea.</title>
        <authorList>
            <person name="Sun C."/>
            <person name="Liu R."/>
        </authorList>
    </citation>
    <scope>NUCLEOTIDE SEQUENCE [LARGE SCALE GENOMIC DNA]</scope>
    <source>
        <strain evidence="3 6">CS1</strain>
    </source>
</reference>
<evidence type="ECO:0000313" key="4">
    <source>
        <dbReference type="EMBL" id="TVM32271.1"/>
    </source>
</evidence>
<dbReference type="RefSeq" id="WP_144306283.1">
    <property type="nucleotide sequence ID" value="NZ_CP039543.1"/>
</dbReference>
<dbReference type="OrthoDB" id="5432483at2"/>
<dbReference type="AlphaFoldDB" id="A0A6P1ZGV5"/>
<proteinExistence type="predicted"/>
<feature type="transmembrane region" description="Helical" evidence="2">
    <location>
        <begin position="53"/>
        <end position="71"/>
    </location>
</feature>
<feature type="region of interest" description="Disordered" evidence="1">
    <location>
        <begin position="119"/>
        <end position="138"/>
    </location>
</feature>
<dbReference type="EMBL" id="QMIF01000011">
    <property type="protein sequence ID" value="TVM32271.1"/>
    <property type="molecule type" value="Genomic_DNA"/>
</dbReference>
<keyword evidence="2" id="KW-0812">Transmembrane</keyword>